<keyword evidence="4 5" id="KW-0472">Membrane</keyword>
<feature type="transmembrane region" description="Helical" evidence="5">
    <location>
        <begin position="73"/>
        <end position="93"/>
    </location>
</feature>
<accession>A0A540VKI2</accession>
<keyword evidence="8" id="KW-1185">Reference proteome</keyword>
<feature type="transmembrane region" description="Helical" evidence="5">
    <location>
        <begin position="12"/>
        <end position="32"/>
    </location>
</feature>
<dbReference type="RefSeq" id="WP_141608828.1">
    <property type="nucleotide sequence ID" value="NZ_VIGC02000004.1"/>
</dbReference>
<dbReference type="GO" id="GO:0005886">
    <property type="term" value="C:plasma membrane"/>
    <property type="evidence" value="ECO:0007669"/>
    <property type="project" value="UniProtKB-SubCell"/>
</dbReference>
<keyword evidence="2 5" id="KW-0812">Transmembrane</keyword>
<reference evidence="7 8" key="1">
    <citation type="submission" date="2019-06" db="EMBL/GenBank/DDBJ databases">
        <title>Genome sequence of Litorilinea aerophila BAA-2444.</title>
        <authorList>
            <person name="Maclea K.S."/>
            <person name="Maurais E.G."/>
            <person name="Iannazzi L.C."/>
        </authorList>
    </citation>
    <scope>NUCLEOTIDE SEQUENCE [LARGE SCALE GENOMIC DNA]</scope>
    <source>
        <strain evidence="7 8">ATCC BAA-2444</strain>
    </source>
</reference>
<feature type="transmembrane region" description="Helical" evidence="5">
    <location>
        <begin position="105"/>
        <end position="131"/>
    </location>
</feature>
<evidence type="ECO:0000313" key="8">
    <source>
        <dbReference type="Proteomes" id="UP000317371"/>
    </source>
</evidence>
<dbReference type="InParanoid" id="A0A540VKI2"/>
<comment type="subcellular location">
    <subcellularLocation>
        <location evidence="5">Cell membrane</location>
        <topology evidence="5">Multi-pass membrane protein</topology>
    </subcellularLocation>
    <subcellularLocation>
        <location evidence="1">Membrane</location>
        <topology evidence="1">Multi-pass membrane protein</topology>
    </subcellularLocation>
</comment>
<evidence type="ECO:0000256" key="4">
    <source>
        <dbReference type="ARBA" id="ARBA00023136"/>
    </source>
</evidence>
<feature type="domain" description="ABC transmembrane type-1" evidence="6">
    <location>
        <begin position="69"/>
        <end position="260"/>
    </location>
</feature>
<dbReference type="InterPro" id="IPR000515">
    <property type="entry name" value="MetI-like"/>
</dbReference>
<proteinExistence type="inferred from homology"/>
<sequence length="275" mass="30638">MSLQRLWSRGAIYLVLTAFAAFYLMPFYVMLITSLKPYADVNITRMWELPRGIYLDGFLEAWRLVSPNFKNSVIITVPAALISAFIGSINGYIFAKWRFRGADTLFILFLVGMFLPYQGILIPLVLTLQALKLYGTVIGLILVHCIFGIPITALLFRSYYAGVPNELVDAAKIDGCGFFGIYRWILLPISMPAFAVVLLWQFTTIWNDYLIGLVVLSTPRLAPINVAVQNIAGSWSVEWNVQMAAALIAALPTVLVYLLLGRLFMRGLLAGALKG</sequence>
<dbReference type="Gene3D" id="1.10.3720.10">
    <property type="entry name" value="MetI-like"/>
    <property type="match status" value="1"/>
</dbReference>
<feature type="transmembrane region" description="Helical" evidence="5">
    <location>
        <begin position="137"/>
        <end position="160"/>
    </location>
</feature>
<keyword evidence="5" id="KW-0813">Transport</keyword>
<protein>
    <submittedName>
        <fullName evidence="7">Carbohydrate ABC transporter permease</fullName>
    </submittedName>
</protein>
<dbReference type="PANTHER" id="PTHR43879">
    <property type="entry name" value="ABC TRANSPORTER PERMEASE PROTEIN"/>
    <property type="match status" value="1"/>
</dbReference>
<feature type="transmembrane region" description="Helical" evidence="5">
    <location>
        <begin position="181"/>
        <end position="202"/>
    </location>
</feature>
<name>A0A540VKI2_9CHLR</name>
<dbReference type="PROSITE" id="PS50928">
    <property type="entry name" value="ABC_TM1"/>
    <property type="match status" value="1"/>
</dbReference>
<dbReference type="Pfam" id="PF00528">
    <property type="entry name" value="BPD_transp_1"/>
    <property type="match status" value="1"/>
</dbReference>
<dbReference type="GO" id="GO:0055085">
    <property type="term" value="P:transmembrane transport"/>
    <property type="evidence" value="ECO:0007669"/>
    <property type="project" value="InterPro"/>
</dbReference>
<keyword evidence="3 5" id="KW-1133">Transmembrane helix</keyword>
<evidence type="ECO:0000313" key="7">
    <source>
        <dbReference type="EMBL" id="TQE97232.1"/>
    </source>
</evidence>
<comment type="caution">
    <text evidence="7">The sequence shown here is derived from an EMBL/GenBank/DDBJ whole genome shotgun (WGS) entry which is preliminary data.</text>
</comment>
<evidence type="ECO:0000256" key="2">
    <source>
        <dbReference type="ARBA" id="ARBA00022692"/>
    </source>
</evidence>
<dbReference type="Proteomes" id="UP000317371">
    <property type="component" value="Unassembled WGS sequence"/>
</dbReference>
<dbReference type="SUPFAM" id="SSF161098">
    <property type="entry name" value="MetI-like"/>
    <property type="match status" value="1"/>
</dbReference>
<dbReference type="OrthoDB" id="187395at2"/>
<evidence type="ECO:0000256" key="1">
    <source>
        <dbReference type="ARBA" id="ARBA00004141"/>
    </source>
</evidence>
<dbReference type="CDD" id="cd06261">
    <property type="entry name" value="TM_PBP2"/>
    <property type="match status" value="1"/>
</dbReference>
<dbReference type="AlphaFoldDB" id="A0A540VKI2"/>
<evidence type="ECO:0000256" key="3">
    <source>
        <dbReference type="ARBA" id="ARBA00022989"/>
    </source>
</evidence>
<dbReference type="EMBL" id="VIGC01000004">
    <property type="protein sequence ID" value="TQE97232.1"/>
    <property type="molecule type" value="Genomic_DNA"/>
</dbReference>
<dbReference type="InterPro" id="IPR035906">
    <property type="entry name" value="MetI-like_sf"/>
</dbReference>
<comment type="similarity">
    <text evidence="5">Belongs to the binding-protein-dependent transport system permease family.</text>
</comment>
<evidence type="ECO:0000259" key="6">
    <source>
        <dbReference type="PROSITE" id="PS50928"/>
    </source>
</evidence>
<dbReference type="PANTHER" id="PTHR43879:SF1">
    <property type="entry name" value="GLUCOSE IMPORT SYSTEM PERMEASE PROTEIN GLCU"/>
    <property type="match status" value="1"/>
</dbReference>
<evidence type="ECO:0000256" key="5">
    <source>
        <dbReference type="RuleBase" id="RU363032"/>
    </source>
</evidence>
<feature type="transmembrane region" description="Helical" evidence="5">
    <location>
        <begin position="239"/>
        <end position="260"/>
    </location>
</feature>
<gene>
    <name evidence="7" type="ORF">FKZ61_04255</name>
</gene>
<organism evidence="7 8">
    <name type="scientific">Litorilinea aerophila</name>
    <dbReference type="NCBI Taxonomy" id="1204385"/>
    <lineage>
        <taxon>Bacteria</taxon>
        <taxon>Bacillati</taxon>
        <taxon>Chloroflexota</taxon>
        <taxon>Caldilineae</taxon>
        <taxon>Caldilineales</taxon>
        <taxon>Caldilineaceae</taxon>
        <taxon>Litorilinea</taxon>
    </lineage>
</organism>